<feature type="domain" description="MobA/MobL protein" evidence="4">
    <location>
        <begin position="17"/>
        <end position="248"/>
    </location>
</feature>
<keyword evidence="2" id="KW-0184">Conjugation</keyword>
<evidence type="ECO:0000256" key="1">
    <source>
        <dbReference type="ARBA" id="ARBA00010873"/>
    </source>
</evidence>
<dbReference type="Pfam" id="PF03389">
    <property type="entry name" value="MobA_MobL"/>
    <property type="match status" value="1"/>
</dbReference>
<evidence type="ECO:0000313" key="6">
    <source>
        <dbReference type="EMBL" id="MBB4095274.1"/>
    </source>
</evidence>
<dbReference type="Gene3D" id="2.30.30.940">
    <property type="match status" value="1"/>
</dbReference>
<dbReference type="OrthoDB" id="1826980at2"/>
<dbReference type="InterPro" id="IPR027417">
    <property type="entry name" value="P-loop_NTPase"/>
</dbReference>
<dbReference type="Gene3D" id="3.40.50.300">
    <property type="entry name" value="P-loop containing nucleotide triphosphate hydrolases"/>
    <property type="match status" value="2"/>
</dbReference>
<dbReference type="Pfam" id="PF17841">
    <property type="entry name" value="Bep_C_terminal"/>
    <property type="match status" value="1"/>
</dbReference>
<feature type="domain" description="Bartonella effector protein BID" evidence="5">
    <location>
        <begin position="1090"/>
        <end position="1170"/>
    </location>
</feature>
<feature type="compositionally biased region" description="Basic and acidic residues" evidence="3">
    <location>
        <begin position="610"/>
        <end position="625"/>
    </location>
</feature>
<evidence type="ECO:0000313" key="9">
    <source>
        <dbReference type="Proteomes" id="UP000553980"/>
    </source>
</evidence>
<reference evidence="7 8" key="1">
    <citation type="journal article" date="2011" name="Int. J. Syst. Evol. Microbiol.">
        <title>Ochrobactrum pecoris sp. nov., isolated from farm animals.</title>
        <authorList>
            <person name="Kampfer P."/>
            <person name="Huber B."/>
            <person name="Busse H.J."/>
            <person name="Scholz H.C."/>
            <person name="Tomaso H."/>
            <person name="Hotzel H."/>
            <person name="Melzer F."/>
        </authorList>
    </citation>
    <scope>NUCLEOTIDE SEQUENCE [LARGE SCALE GENOMIC DNA]</scope>
    <source>
        <strain evidence="7 8">08RB2639</strain>
    </source>
</reference>
<dbReference type="SUPFAM" id="SSF52540">
    <property type="entry name" value="P-loop containing nucleoside triphosphate hydrolases"/>
    <property type="match status" value="2"/>
</dbReference>
<comment type="similarity">
    <text evidence="1">Belongs to the MobA/MobL family.</text>
</comment>
<reference evidence="7" key="2">
    <citation type="submission" date="2019-06" db="EMBL/GenBank/DDBJ databases">
        <authorList>
            <person name="Hu M."/>
        </authorList>
    </citation>
    <scope>NUCLEOTIDE SEQUENCE</scope>
    <source>
        <strain evidence="7">08RB2639</strain>
    </source>
</reference>
<evidence type="ECO:0000256" key="2">
    <source>
        <dbReference type="ARBA" id="ARBA00022971"/>
    </source>
</evidence>
<evidence type="ECO:0000259" key="5">
    <source>
        <dbReference type="Pfam" id="PF17841"/>
    </source>
</evidence>
<dbReference type="Gene3D" id="3.30.930.30">
    <property type="match status" value="1"/>
</dbReference>
<dbReference type="RefSeq" id="WP_140021684.1">
    <property type="nucleotide sequence ID" value="NZ_JACIEX010000009.1"/>
</dbReference>
<accession>A0A5C5CGI7</accession>
<comment type="caution">
    <text evidence="7">The sequence shown here is derived from an EMBL/GenBank/DDBJ whole genome shotgun (WGS) entry which is preliminary data.</text>
</comment>
<evidence type="ECO:0000313" key="8">
    <source>
        <dbReference type="Proteomes" id="UP000313390"/>
    </source>
</evidence>
<dbReference type="InterPro" id="IPR014136">
    <property type="entry name" value="TraA_Ti"/>
</dbReference>
<dbReference type="EMBL" id="VEWK01000009">
    <property type="protein sequence ID" value="TNV10507.1"/>
    <property type="molecule type" value="Genomic_DNA"/>
</dbReference>
<dbReference type="EMBL" id="JACIEX010000009">
    <property type="protein sequence ID" value="MBB4095274.1"/>
    <property type="molecule type" value="Genomic_DNA"/>
</dbReference>
<proteinExistence type="inferred from homology"/>
<keyword evidence="9" id="KW-1185">Reference proteome</keyword>
<sequence>MAIMFIRAQLISRGAGRNVISAAAYRHRTRMMDEQTGMSVSFRDGAEELMHEELALPDQVPVWLRTAIEGKSVAAASETLWNAVDAFETRVDAQLAREIIIALPEELTRAENIALVREFVKENLTSRGMVADWVYHDKDGNPHIHLMTALRPLTDEGFGLKKVPVLDRDGKPLRIAVTGRAKGQIVYTLWAGDKETMKAWKIAWGQTANRHLALAGHGIRLDGRSYAEQGLDGLAQKSLGPAKTAMMRQGVEMYFAPADLARRRKMADRLLADPGLLLKRIGNERSTFDEKDIAKVIHRYVDDPADFANIRARLMASNDLVLLKPQQVGRLTGQATEPAIFTTRQILRTEYDMVCSADVLSKKKGFGIVEAKRLAAIRSVETGDPLKPLKLDPEQIDAIGHVTGDSGIAAVVGLAGAGKSTLLAAARLAWESGPHRVFGAALSGKAAEGLEKSSGIRSRTLAAWEHAWGNGRDQLKRGDVFVVDEAGMVSSLQMAHVLKAAEEAGAKVVLVGDAMQLQPIQAGAAFRAIAERIGSAELAGVRRQREQWACDASQLFARGKVEAGLDVYARRGHLIEAQTRDALIDRLVSDWAEARKEAIAQSPSGSGVRPEARIGQKGRGDEQRGAELRGDALLVLAHTNKDVRKLNEALRKVMMEDGALTAARSFRTERGMREFAAGDRIIFLENARFLEPRARGSGPQYVRNGMLGTVVSTGHALRHPLLSVRLDSGNEIVLSEDSYRHIDHGYAVTIHKSQGATVDRTFVLATGMMDQHLTYVSMTRHRDRADLYAAREDFWHKPEWWEKPRIDHATGMTGELVATGQARFGAQDEDIAKSPYVDVKTNDGKVHRLWGVSLPGALSKAGASRGDTVFLRKDGVETVMVKTAVVDGESGKKRVEERAVERNVWTAKLVETADVRRERIASESHRPALFRQLADRLARSGAKTTTLDFRSEAGYQAHVDDFARRRGIGTLAEVAAGIEAGATRQLAWFAQKRQQVAKLWERAGVALGFAIERERNTSYHEERSESFALQKPGASTPVIQSSLRSSKIRLPDNGDEGQEARTVPPLLAAVTTFKTSVEVEARERAVAAIHYRRNRAALAETASRIWRDPAGAVDMIEDLIQKGIAGERIAAAIANDPAAYGALRGSGRIMDKLLATGRERKAALQAVSEVGGCVRSLGSSWTRALDVETRTIREERERMAVAIPGLSSTADGALRKITEVMKKKGVRLEDVTGSLQPHIVQEFATVSKALDLRFGRNAILRGEKDLINRLSSAQRPAFEALQGKLKIVQQTVRNHQSQQIVAERRQRSLSRALDRGHDIKH</sequence>
<name>A0A5C5CGI7_9HYPH</name>
<evidence type="ECO:0000256" key="3">
    <source>
        <dbReference type="SAM" id="MobiDB-lite"/>
    </source>
</evidence>
<evidence type="ECO:0000259" key="4">
    <source>
        <dbReference type="Pfam" id="PF03389"/>
    </source>
</evidence>
<dbReference type="NCBIfam" id="TIGR02768">
    <property type="entry name" value="TraA_Ti"/>
    <property type="match status" value="1"/>
</dbReference>
<dbReference type="Pfam" id="PF13604">
    <property type="entry name" value="AAA_30"/>
    <property type="match status" value="1"/>
</dbReference>
<dbReference type="CDD" id="cd17933">
    <property type="entry name" value="DEXSc_RecD-like"/>
    <property type="match status" value="1"/>
</dbReference>
<gene>
    <name evidence="7" type="primary">traA</name>
    <name evidence="7" type="ORF">FIB18_16175</name>
    <name evidence="6" type="ORF">GGQ79_003817</name>
</gene>
<dbReference type="CDD" id="cd18809">
    <property type="entry name" value="SF1_C_RecD"/>
    <property type="match status" value="1"/>
</dbReference>
<dbReference type="InterPro" id="IPR041533">
    <property type="entry name" value="Bep_BID"/>
</dbReference>
<feature type="region of interest" description="Disordered" evidence="3">
    <location>
        <begin position="1022"/>
        <end position="1059"/>
    </location>
</feature>
<protein>
    <submittedName>
        <fullName evidence="7">Ti-type conjugative transfer relaxase TraA</fullName>
    </submittedName>
</protein>
<feature type="region of interest" description="Disordered" evidence="3">
    <location>
        <begin position="599"/>
        <end position="625"/>
    </location>
</feature>
<dbReference type="Proteomes" id="UP000313390">
    <property type="component" value="Unassembled WGS sequence"/>
</dbReference>
<dbReference type="InterPro" id="IPR005053">
    <property type="entry name" value="MobA_MobL"/>
</dbReference>
<dbReference type="Proteomes" id="UP000553980">
    <property type="component" value="Unassembled WGS sequence"/>
</dbReference>
<organism evidence="7 8">
    <name type="scientific">Brucella pecoris</name>
    <dbReference type="NCBI Taxonomy" id="867683"/>
    <lineage>
        <taxon>Bacteria</taxon>
        <taxon>Pseudomonadati</taxon>
        <taxon>Pseudomonadota</taxon>
        <taxon>Alphaproteobacteria</taxon>
        <taxon>Hyphomicrobiales</taxon>
        <taxon>Brucellaceae</taxon>
        <taxon>Brucella/Ochrobactrum group</taxon>
        <taxon>Brucella</taxon>
    </lineage>
</organism>
<evidence type="ECO:0000313" key="7">
    <source>
        <dbReference type="EMBL" id="TNV10507.1"/>
    </source>
</evidence>
<reference evidence="6 9" key="3">
    <citation type="submission" date="2020-08" db="EMBL/GenBank/DDBJ databases">
        <title>Genomic Encyclopedia of Type Strains, Phase IV (KMG-IV): sequencing the most valuable type-strain genomes for metagenomic binning, comparative biology and taxonomic classification.</title>
        <authorList>
            <person name="Goeker M."/>
        </authorList>
    </citation>
    <scope>NUCLEOTIDE SEQUENCE [LARGE SCALE GENOMIC DNA]</scope>
    <source>
        <strain evidence="6 9">DSM 23868</strain>
    </source>
</reference>